<accession>A0A699JQP4</accession>
<sequence length="126" mass="15012">MEKINNFVDFRTELVKEGSKKAEESRLKRTRDKLEQESAKKHKVDDDQEAAEPKKCLEIIPDDEDDVSIDARPLYSMSPTIIDYNIHKEGRKSYFQIIMAYDNSQMYFTFSKMIKNSKNIWKYFRT</sequence>
<reference evidence="2" key="1">
    <citation type="journal article" date="2019" name="Sci. Rep.">
        <title>Draft genome of Tanacetum cinerariifolium, the natural source of mosquito coil.</title>
        <authorList>
            <person name="Yamashiro T."/>
            <person name="Shiraishi A."/>
            <person name="Satake H."/>
            <person name="Nakayama K."/>
        </authorList>
    </citation>
    <scope>NUCLEOTIDE SEQUENCE</scope>
</reference>
<dbReference type="AlphaFoldDB" id="A0A699JQP4"/>
<evidence type="ECO:0000256" key="1">
    <source>
        <dbReference type="SAM" id="MobiDB-lite"/>
    </source>
</evidence>
<evidence type="ECO:0000313" key="2">
    <source>
        <dbReference type="EMBL" id="GFA51480.1"/>
    </source>
</evidence>
<protein>
    <submittedName>
        <fullName evidence="2">Uncharacterized protein</fullName>
    </submittedName>
</protein>
<dbReference type="EMBL" id="BKCJ010437483">
    <property type="protein sequence ID" value="GFA51480.1"/>
    <property type="molecule type" value="Genomic_DNA"/>
</dbReference>
<gene>
    <name evidence="2" type="ORF">Tci_623452</name>
</gene>
<name>A0A699JQP4_TANCI</name>
<organism evidence="2">
    <name type="scientific">Tanacetum cinerariifolium</name>
    <name type="common">Dalmatian daisy</name>
    <name type="synonym">Chrysanthemum cinerariifolium</name>
    <dbReference type="NCBI Taxonomy" id="118510"/>
    <lineage>
        <taxon>Eukaryota</taxon>
        <taxon>Viridiplantae</taxon>
        <taxon>Streptophyta</taxon>
        <taxon>Embryophyta</taxon>
        <taxon>Tracheophyta</taxon>
        <taxon>Spermatophyta</taxon>
        <taxon>Magnoliopsida</taxon>
        <taxon>eudicotyledons</taxon>
        <taxon>Gunneridae</taxon>
        <taxon>Pentapetalae</taxon>
        <taxon>asterids</taxon>
        <taxon>campanulids</taxon>
        <taxon>Asterales</taxon>
        <taxon>Asteraceae</taxon>
        <taxon>Asteroideae</taxon>
        <taxon>Anthemideae</taxon>
        <taxon>Anthemidinae</taxon>
        <taxon>Tanacetum</taxon>
    </lineage>
</organism>
<feature type="region of interest" description="Disordered" evidence="1">
    <location>
        <begin position="19"/>
        <end position="52"/>
    </location>
</feature>
<comment type="caution">
    <text evidence="2">The sequence shown here is derived from an EMBL/GenBank/DDBJ whole genome shotgun (WGS) entry which is preliminary data.</text>
</comment>
<proteinExistence type="predicted"/>